<evidence type="ECO:0000256" key="1">
    <source>
        <dbReference type="SAM" id="Phobius"/>
    </source>
</evidence>
<evidence type="ECO:0000313" key="3">
    <source>
        <dbReference type="Proteomes" id="UP000324194"/>
    </source>
</evidence>
<keyword evidence="3" id="KW-1185">Reference proteome</keyword>
<accession>A0A5E4PGA6</accession>
<keyword evidence="1" id="KW-0472">Membrane</keyword>
<feature type="transmembrane region" description="Helical" evidence="1">
    <location>
        <begin position="105"/>
        <end position="128"/>
    </location>
</feature>
<protein>
    <submittedName>
        <fullName evidence="2">Uncharacterized protein</fullName>
    </submittedName>
</protein>
<dbReference type="Proteomes" id="UP000324194">
    <property type="component" value="Chromosome 1"/>
</dbReference>
<organism evidence="2 3">
    <name type="scientific">Aquicella siphonis</name>
    <dbReference type="NCBI Taxonomy" id="254247"/>
    <lineage>
        <taxon>Bacteria</taxon>
        <taxon>Pseudomonadati</taxon>
        <taxon>Pseudomonadota</taxon>
        <taxon>Gammaproteobacteria</taxon>
        <taxon>Legionellales</taxon>
        <taxon>Coxiellaceae</taxon>
        <taxon>Aquicella</taxon>
    </lineage>
</organism>
<evidence type="ECO:0000313" key="2">
    <source>
        <dbReference type="EMBL" id="VVC75433.1"/>
    </source>
</evidence>
<keyword evidence="1" id="KW-0812">Transmembrane</keyword>
<keyword evidence="1" id="KW-1133">Transmembrane helix</keyword>
<reference evidence="2 3" key="1">
    <citation type="submission" date="2019-08" db="EMBL/GenBank/DDBJ databases">
        <authorList>
            <person name="Guy L."/>
        </authorList>
    </citation>
    <scope>NUCLEOTIDE SEQUENCE [LARGE SCALE GENOMIC DNA]</scope>
    <source>
        <strain evidence="2 3">SGT-108</strain>
    </source>
</reference>
<dbReference type="KEGG" id="asip:AQUSIP_07230"/>
<sequence>MQARLNNADQYKNQSEEIDAVLMALITVCENHPDQEFVKYLKAAIGQICYLHAAYIKEGASSEMILDDLTCIAQLISTQPPVQCVTRLHQQIGLHESAASTRRGWGITSAVTGGGLLVTSGASVFFSLGLSAPVLIGLSFFGATLLPTGTGVAMDATRKRGDLASCERELLNYVLQTFRTNDKYHLYVQYQLSIILSDAQARGHNRVRDQLIEITLEQLNDSNDLSALSNKLDDLVANLKGNSSNSKTAVAIKTLLDDVNLIKRNGQLNMM</sequence>
<dbReference type="EMBL" id="LR699119">
    <property type="protein sequence ID" value="VVC75433.1"/>
    <property type="molecule type" value="Genomic_DNA"/>
</dbReference>
<proteinExistence type="predicted"/>
<dbReference type="AlphaFoldDB" id="A0A5E4PGA6"/>
<name>A0A5E4PGA6_9COXI</name>
<gene>
    <name evidence="2" type="ORF">AQUSIP_07230</name>
</gene>
<feature type="transmembrane region" description="Helical" evidence="1">
    <location>
        <begin position="134"/>
        <end position="154"/>
    </location>
</feature>